<dbReference type="InterPro" id="IPR003768">
    <property type="entry name" value="ScpA"/>
</dbReference>
<name>A0A379PME9_9PROT</name>
<dbReference type="PANTHER" id="PTHR33969:SF2">
    <property type="entry name" value="SEGREGATION AND CONDENSATION PROTEIN A"/>
    <property type="match status" value="1"/>
</dbReference>
<organism evidence="2 3">
    <name type="scientific">Roseomonas mucosa</name>
    <dbReference type="NCBI Taxonomy" id="207340"/>
    <lineage>
        <taxon>Bacteria</taxon>
        <taxon>Pseudomonadati</taxon>
        <taxon>Pseudomonadota</taxon>
        <taxon>Alphaproteobacteria</taxon>
        <taxon>Acetobacterales</taxon>
        <taxon>Roseomonadaceae</taxon>
        <taxon>Roseomonas</taxon>
    </lineage>
</organism>
<dbReference type="Proteomes" id="UP000254919">
    <property type="component" value="Unassembled WGS sequence"/>
</dbReference>
<dbReference type="GeneID" id="99631782"/>
<dbReference type="Gene3D" id="6.10.250.2410">
    <property type="match status" value="1"/>
</dbReference>
<evidence type="ECO:0000256" key="1">
    <source>
        <dbReference type="ARBA" id="ARBA00044777"/>
    </source>
</evidence>
<evidence type="ECO:0000313" key="2">
    <source>
        <dbReference type="EMBL" id="SUE95513.1"/>
    </source>
</evidence>
<dbReference type="EMBL" id="UGVN01000003">
    <property type="protein sequence ID" value="SUE95513.1"/>
    <property type="molecule type" value="Genomic_DNA"/>
</dbReference>
<dbReference type="Pfam" id="PF02616">
    <property type="entry name" value="SMC_ScpA"/>
    <property type="match status" value="1"/>
</dbReference>
<proteinExistence type="predicted"/>
<reference evidence="2 3" key="1">
    <citation type="submission" date="2018-06" db="EMBL/GenBank/DDBJ databases">
        <authorList>
            <consortium name="Pathogen Informatics"/>
            <person name="Doyle S."/>
        </authorList>
    </citation>
    <scope>NUCLEOTIDE SEQUENCE [LARGE SCALE GENOMIC DNA]</scope>
    <source>
        <strain evidence="2 3">NCTC13291</strain>
    </source>
</reference>
<dbReference type="AlphaFoldDB" id="A0A379PME9"/>
<dbReference type="RefSeq" id="WP_051544370.1">
    <property type="nucleotide sequence ID" value="NZ_AP031464.1"/>
</dbReference>
<sequence>MADLDARPDTMRWEEEAPPPLHRLPDAAPHLAVDGFEGPLDFLLEMVVRHRLDLGRLSIVTLTDQFVAAFEADAGRVPLERRADWLVMAGELVRLKAQLLWPANPETAQAAEAEADRRLRQLDELAAMRAAAGWLSARPQLGIEVFGRGRQPRPARPRAELMLAFMEATLVLLEGRPGQGGEAGTSATTYRPSLAELWRVPDALARIPALLAEAPGGSLSLESCLPAFAPDLPDRALRVRAALASTLVAGLEVVRDGKARIEQTKPFGTIHLLHIEPAGPDREAAPA</sequence>
<protein>
    <recommendedName>
        <fullName evidence="1">Segregation and condensation protein A</fullName>
    </recommendedName>
</protein>
<dbReference type="PANTHER" id="PTHR33969">
    <property type="entry name" value="SEGREGATION AND CONDENSATION PROTEIN A"/>
    <property type="match status" value="1"/>
</dbReference>
<evidence type="ECO:0000313" key="3">
    <source>
        <dbReference type="Proteomes" id="UP000254919"/>
    </source>
</evidence>
<gene>
    <name evidence="2" type="primary">scpA_2</name>
    <name evidence="2" type="ORF">NCTC13291_04400</name>
</gene>
<accession>A0A379PME9</accession>